<dbReference type="Gene3D" id="3.40.50.1110">
    <property type="entry name" value="SGNH hydrolase"/>
    <property type="match status" value="1"/>
</dbReference>
<proteinExistence type="predicted"/>
<dbReference type="GO" id="GO:0016788">
    <property type="term" value="F:hydrolase activity, acting on ester bonds"/>
    <property type="evidence" value="ECO:0007669"/>
    <property type="project" value="InterPro"/>
</dbReference>
<dbReference type="CDD" id="cd01846">
    <property type="entry name" value="fatty_acyltransferase_like"/>
    <property type="match status" value="1"/>
</dbReference>
<dbReference type="InterPro" id="IPR051058">
    <property type="entry name" value="GDSL_Est/Lipase"/>
</dbReference>
<comment type="caution">
    <text evidence="4">The sequence shown here is derived from an EMBL/GenBank/DDBJ whole genome shotgun (WGS) entry which is preliminary data.</text>
</comment>
<gene>
    <name evidence="4" type="ORF">NP233_g3364</name>
</gene>
<keyword evidence="5" id="KW-1185">Reference proteome</keyword>
<keyword evidence="3" id="KW-0732">Signal</keyword>
<dbReference type="Proteomes" id="UP001213000">
    <property type="component" value="Unassembled WGS sequence"/>
</dbReference>
<evidence type="ECO:0000256" key="1">
    <source>
        <dbReference type="ARBA" id="ARBA00022801"/>
    </source>
</evidence>
<evidence type="ECO:0000313" key="5">
    <source>
        <dbReference type="Proteomes" id="UP001213000"/>
    </source>
</evidence>
<protein>
    <recommendedName>
        <fullName evidence="6">Carbohydrate esterase family 16 protein</fullName>
    </recommendedName>
</protein>
<dbReference type="InterPro" id="IPR001087">
    <property type="entry name" value="GDSL"/>
</dbReference>
<dbReference type="SUPFAM" id="SSF52266">
    <property type="entry name" value="SGNH hydrolase"/>
    <property type="match status" value="1"/>
</dbReference>
<keyword evidence="1" id="KW-0378">Hydrolase</keyword>
<feature type="signal peptide" evidence="3">
    <location>
        <begin position="1"/>
        <end position="19"/>
    </location>
</feature>
<dbReference type="PANTHER" id="PTHR45648">
    <property type="entry name" value="GDSL LIPASE/ACYLHYDROLASE FAMILY PROTEIN (AFU_ORTHOLOGUE AFUA_4G14700)"/>
    <property type="match status" value="1"/>
</dbReference>
<dbReference type="EMBL" id="JANIEX010000160">
    <property type="protein sequence ID" value="KAJ3572023.1"/>
    <property type="molecule type" value="Genomic_DNA"/>
</dbReference>
<feature type="region of interest" description="Disordered" evidence="2">
    <location>
        <begin position="23"/>
        <end position="44"/>
    </location>
</feature>
<dbReference type="InterPro" id="IPR036514">
    <property type="entry name" value="SGNH_hydro_sf"/>
</dbReference>
<name>A0AAD5VWQ2_9AGAR</name>
<evidence type="ECO:0008006" key="6">
    <source>
        <dbReference type="Google" id="ProtNLM"/>
    </source>
</evidence>
<evidence type="ECO:0000256" key="2">
    <source>
        <dbReference type="SAM" id="MobiDB-lite"/>
    </source>
</evidence>
<dbReference type="PANTHER" id="PTHR45648:SF22">
    <property type="entry name" value="GDSL LIPASE_ACYLHYDROLASE FAMILY PROTEIN (AFU_ORTHOLOGUE AFUA_4G14700)"/>
    <property type="match status" value="1"/>
</dbReference>
<evidence type="ECO:0000313" key="4">
    <source>
        <dbReference type="EMBL" id="KAJ3572023.1"/>
    </source>
</evidence>
<organism evidence="4 5">
    <name type="scientific">Leucocoprinus birnbaumii</name>
    <dbReference type="NCBI Taxonomy" id="56174"/>
    <lineage>
        <taxon>Eukaryota</taxon>
        <taxon>Fungi</taxon>
        <taxon>Dikarya</taxon>
        <taxon>Basidiomycota</taxon>
        <taxon>Agaricomycotina</taxon>
        <taxon>Agaricomycetes</taxon>
        <taxon>Agaricomycetidae</taxon>
        <taxon>Agaricales</taxon>
        <taxon>Agaricineae</taxon>
        <taxon>Agaricaceae</taxon>
        <taxon>Leucocoprinus</taxon>
    </lineage>
</organism>
<dbReference type="AlphaFoldDB" id="A0AAD5VWQ2"/>
<feature type="chain" id="PRO_5041969518" description="Carbohydrate esterase family 16 protein" evidence="3">
    <location>
        <begin position="20"/>
        <end position="337"/>
    </location>
</feature>
<evidence type="ECO:0000256" key="3">
    <source>
        <dbReference type="SAM" id="SignalP"/>
    </source>
</evidence>
<sequence length="337" mass="37342">MKFTALTALVALLPAIALAEQAGHGHDNGGHHGGGPSDPTYPQPFRKNDLKALVTFGDSYTDTTWITNGGTIQWPQMVANYADISLYPYAKSGGTCSNNITYRPFPPVFGSQIPTFLADEKNHTIRLNERETLYSLWIGTNDVGVSSLLTGDNKASILDVAGCMVDWVTTMYGYGARNFLFQNMVPLELTPLYSAHSWPNRYWNLERNTTEWSVTMRELVLSGNALTKLMLQGLASKLHDAHIGLFDSHTLFNDMYTNPAAWLNGTAPAFNVTGCVDSCIYQIDSTESVCTMVNGTDRDSYLWYDELHPSEQADRHVAREIANIFEGTGSKFVTWLS</sequence>
<accession>A0AAD5VWQ2</accession>
<reference evidence="4" key="1">
    <citation type="submission" date="2022-07" db="EMBL/GenBank/DDBJ databases">
        <title>Genome Sequence of Leucocoprinus birnbaumii.</title>
        <authorList>
            <person name="Buettner E."/>
        </authorList>
    </citation>
    <scope>NUCLEOTIDE SEQUENCE</scope>
    <source>
        <strain evidence="4">VT141</strain>
    </source>
</reference>
<dbReference type="Pfam" id="PF00657">
    <property type="entry name" value="Lipase_GDSL"/>
    <property type="match status" value="1"/>
</dbReference>